<proteinExistence type="predicted"/>
<gene>
    <name evidence="1" type="ORF">ATO12_18445</name>
</gene>
<evidence type="ECO:0000313" key="1">
    <source>
        <dbReference type="EMBL" id="EZH72997.1"/>
    </source>
</evidence>
<reference evidence="1 2" key="1">
    <citation type="submission" date="2014-04" db="EMBL/GenBank/DDBJ databases">
        <title>Aquimarina sp. 22II-S11-z7 Genome Sequencing.</title>
        <authorList>
            <person name="Lai Q."/>
        </authorList>
    </citation>
    <scope>NUCLEOTIDE SEQUENCE [LARGE SCALE GENOMIC DNA]</scope>
    <source>
        <strain evidence="1 2">22II-S11-z7</strain>
    </source>
</reference>
<dbReference type="STRING" id="1317122.ATO12_18445"/>
<evidence type="ECO:0008006" key="3">
    <source>
        <dbReference type="Google" id="ProtNLM"/>
    </source>
</evidence>
<comment type="caution">
    <text evidence="1">The sequence shown here is derived from an EMBL/GenBank/DDBJ whole genome shotgun (WGS) entry which is preliminary data.</text>
</comment>
<dbReference type="Pfam" id="PF05019">
    <property type="entry name" value="Coq4"/>
    <property type="match status" value="1"/>
</dbReference>
<dbReference type="EMBL" id="AQRA01000006">
    <property type="protein sequence ID" value="EZH72997.1"/>
    <property type="molecule type" value="Genomic_DNA"/>
</dbReference>
<evidence type="ECO:0000313" key="2">
    <source>
        <dbReference type="Proteomes" id="UP000023541"/>
    </source>
</evidence>
<dbReference type="eggNOG" id="COG5031">
    <property type="taxonomic scope" value="Bacteria"/>
</dbReference>
<protein>
    <recommendedName>
        <fullName evidence="3">Coenzyme Q (Ubiquinone) biosynthesis protein Coq4</fullName>
    </recommendedName>
</protein>
<name>A0A023BSN0_9FLAO</name>
<dbReference type="GO" id="GO:0006744">
    <property type="term" value="P:ubiquinone biosynthetic process"/>
    <property type="evidence" value="ECO:0007669"/>
    <property type="project" value="InterPro"/>
</dbReference>
<dbReference type="InterPro" id="IPR007715">
    <property type="entry name" value="Coq4"/>
</dbReference>
<dbReference type="AlphaFoldDB" id="A0A023BSN0"/>
<sequence length="153" mass="17923">MRAFILETIYELSKKPYQKWFKKQPPWDISVKTLIKYPKGSLGFHLGCFLLQHDFSPQPKLENHDVFHVLTNIGISVSEEVAMQYYLLGNGKRTIYLISVIVLGTLFYPDKIKLFKKAYRKGKTAYPFHQLDYKKLLYQPVQTLKTTFLISSL</sequence>
<dbReference type="Proteomes" id="UP000023541">
    <property type="component" value="Unassembled WGS sequence"/>
</dbReference>
<accession>A0A023BSN0</accession>
<dbReference type="OrthoDB" id="6157812at2"/>
<dbReference type="RefSeq" id="WP_034242777.1">
    <property type="nucleotide sequence ID" value="NZ_AQRA01000006.1"/>
</dbReference>
<organism evidence="1 2">
    <name type="scientific">Aquimarina atlantica</name>
    <dbReference type="NCBI Taxonomy" id="1317122"/>
    <lineage>
        <taxon>Bacteria</taxon>
        <taxon>Pseudomonadati</taxon>
        <taxon>Bacteroidota</taxon>
        <taxon>Flavobacteriia</taxon>
        <taxon>Flavobacteriales</taxon>
        <taxon>Flavobacteriaceae</taxon>
        <taxon>Aquimarina</taxon>
    </lineage>
</organism>
<keyword evidence="2" id="KW-1185">Reference proteome</keyword>